<feature type="region of interest" description="Disordered" evidence="1">
    <location>
        <begin position="147"/>
        <end position="185"/>
    </location>
</feature>
<feature type="compositionally biased region" description="Polar residues" evidence="1">
    <location>
        <begin position="287"/>
        <end position="319"/>
    </location>
</feature>
<feature type="compositionally biased region" description="Low complexity" evidence="1">
    <location>
        <begin position="320"/>
        <end position="334"/>
    </location>
</feature>
<reference evidence="3 4" key="1">
    <citation type="journal article" date="2010" name="Proc. Natl. Acad. Sci. U.S.A.">
        <title>Insights into evolution of multicellular fungi from the assembled chromosomes of the mushroom Coprinopsis cinerea (Coprinus cinereus).</title>
        <authorList>
            <person name="Stajich J.E."/>
            <person name="Wilke S.K."/>
            <person name="Ahren D."/>
            <person name="Au C.H."/>
            <person name="Birren B.W."/>
            <person name="Borodovsky M."/>
            <person name="Burns C."/>
            <person name="Canback B."/>
            <person name="Casselton L.A."/>
            <person name="Cheng C.K."/>
            <person name="Deng J."/>
            <person name="Dietrich F.S."/>
            <person name="Fargo D.C."/>
            <person name="Farman M.L."/>
            <person name="Gathman A.C."/>
            <person name="Goldberg J."/>
            <person name="Guigo R."/>
            <person name="Hoegger P.J."/>
            <person name="Hooker J.B."/>
            <person name="Huggins A."/>
            <person name="James T.Y."/>
            <person name="Kamada T."/>
            <person name="Kilaru S."/>
            <person name="Kodira C."/>
            <person name="Kues U."/>
            <person name="Kupfer D."/>
            <person name="Kwan H.S."/>
            <person name="Lomsadze A."/>
            <person name="Li W."/>
            <person name="Lilly W.W."/>
            <person name="Ma L.J."/>
            <person name="Mackey A.J."/>
            <person name="Manning G."/>
            <person name="Martin F."/>
            <person name="Muraguchi H."/>
            <person name="Natvig D.O."/>
            <person name="Palmerini H."/>
            <person name="Ramesh M.A."/>
            <person name="Rehmeyer C.J."/>
            <person name="Roe B.A."/>
            <person name="Shenoy N."/>
            <person name="Stanke M."/>
            <person name="Ter-Hovhannisyan V."/>
            <person name="Tunlid A."/>
            <person name="Velagapudi R."/>
            <person name="Vision T.J."/>
            <person name="Zeng Q."/>
            <person name="Zolan M.E."/>
            <person name="Pukkila P.J."/>
        </authorList>
    </citation>
    <scope>NUCLEOTIDE SEQUENCE [LARGE SCALE GENOMIC DNA]</scope>
    <source>
        <strain evidence="4">Okayama-7 / 130 / ATCC MYA-4618 / FGSC 9003</strain>
    </source>
</reference>
<proteinExistence type="predicted"/>
<protein>
    <submittedName>
        <fullName evidence="3">Uncharacterized protein</fullName>
    </submittedName>
</protein>
<keyword evidence="2" id="KW-1133">Transmembrane helix</keyword>
<comment type="caution">
    <text evidence="3">The sequence shown here is derived from an EMBL/GenBank/DDBJ whole genome shotgun (WGS) entry which is preliminary data.</text>
</comment>
<keyword evidence="2" id="KW-0812">Transmembrane</keyword>
<name>A8NZQ6_COPC7</name>
<sequence length="687" mass="76560">MGYFNVSRWFSSKQRNEDRDREQGPSLPWPATHSPVPSYSSTPRTPNTHKTISPPIPRPTATSLTGFDNPYLSATPPGSVNELSHYRNQHHNSSLTRLASTSHSNVIDVYGANLSKPQLLAPDDPTERDVLSSLPAVIRIETGSNVTRNPQITSSTAQPIRRTVSSPPMSPAYHPSPTESSSSAEITPTAFAVPSVPSHGGRWNLKLQTDAVGGANASTQSLPNQAGPSVNTDVYGYAYSYPLAKQLSPIQEQDYLSPDSLQRTQSLPVSTGTASRTASDKDLGFSASASPGGSQTSELTRPSPSYSSPFLTRQLNRTASQGSSRTHVSSTSTTLPRHSTKSADTPVIPPLDLRPPFPGPHPTIGPGPHPRQPRMPVISNGTIDEEYEYAATITESLHAESFVTATSNDRHKYVPSVREIEVVDHEALIVNTARGEGTSIRSHESRKQSAGTDSYVTPRWDRDVPLGTGVRTIRAKKQYLDATPAFWTFWLGFLCPVFWLIGGWHFTHFGEQPPRLTFWEFYFNAGYWKEMCCGKRNKKREMDDQARREGKGKVKVEPPPLPRWVAEKQASEDGRARLNDPKRSLKGISFGYPFIPRPVPVKEEDMTVWNRVWTRVLEVLDKPNRIFDQLYGVKLREVRGRPESRRRCFDPWIQRCRYALCYAMFFLAIGLCVASAYLIVYNTRQLR</sequence>
<dbReference type="KEGG" id="cci:CC1G_06930"/>
<evidence type="ECO:0000313" key="3">
    <source>
        <dbReference type="EMBL" id="EAU84068.1"/>
    </source>
</evidence>
<evidence type="ECO:0000313" key="4">
    <source>
        <dbReference type="Proteomes" id="UP000001861"/>
    </source>
</evidence>
<feature type="compositionally biased region" description="Polar residues" evidence="1">
    <location>
        <begin position="147"/>
        <end position="167"/>
    </location>
</feature>
<keyword evidence="2" id="KW-0472">Membrane</keyword>
<feature type="region of interest" description="Disordered" evidence="1">
    <location>
        <begin position="1"/>
        <end position="69"/>
    </location>
</feature>
<gene>
    <name evidence="3" type="ORF">CC1G_06930</name>
</gene>
<dbReference type="OMA" id="WHFTNFG"/>
<dbReference type="VEuPathDB" id="FungiDB:CC1G_06930"/>
<feature type="compositionally biased region" description="Pro residues" evidence="1">
    <location>
        <begin position="347"/>
        <end position="370"/>
    </location>
</feature>
<evidence type="ECO:0000256" key="2">
    <source>
        <dbReference type="SAM" id="Phobius"/>
    </source>
</evidence>
<dbReference type="OrthoDB" id="3251367at2759"/>
<feature type="region of interest" description="Disordered" evidence="1">
    <location>
        <begin position="259"/>
        <end position="373"/>
    </location>
</feature>
<dbReference type="STRING" id="240176.A8NZQ6"/>
<dbReference type="GeneID" id="6014286"/>
<feature type="transmembrane region" description="Helical" evidence="2">
    <location>
        <begin position="485"/>
        <end position="506"/>
    </location>
</feature>
<accession>A8NZQ6</accession>
<keyword evidence="4" id="KW-1185">Reference proteome</keyword>
<dbReference type="InParanoid" id="A8NZQ6"/>
<feature type="compositionally biased region" description="Polar residues" evidence="1">
    <location>
        <begin position="35"/>
        <end position="51"/>
    </location>
</feature>
<dbReference type="AlphaFoldDB" id="A8NZQ6"/>
<feature type="transmembrane region" description="Helical" evidence="2">
    <location>
        <begin position="659"/>
        <end position="680"/>
    </location>
</feature>
<feature type="compositionally biased region" description="Polar residues" evidence="1">
    <location>
        <begin position="259"/>
        <end position="277"/>
    </location>
</feature>
<dbReference type="RefSeq" id="XP_001837724.1">
    <property type="nucleotide sequence ID" value="XM_001837672.1"/>
</dbReference>
<feature type="compositionally biased region" description="Basic and acidic residues" evidence="1">
    <location>
        <begin position="14"/>
        <end position="23"/>
    </location>
</feature>
<dbReference type="Proteomes" id="UP000001861">
    <property type="component" value="Unassembled WGS sequence"/>
</dbReference>
<dbReference type="eggNOG" id="ENOG502RWIX">
    <property type="taxonomic scope" value="Eukaryota"/>
</dbReference>
<evidence type="ECO:0000256" key="1">
    <source>
        <dbReference type="SAM" id="MobiDB-lite"/>
    </source>
</evidence>
<dbReference type="EMBL" id="AACS02000006">
    <property type="protein sequence ID" value="EAU84068.1"/>
    <property type="molecule type" value="Genomic_DNA"/>
</dbReference>
<organism evidence="3 4">
    <name type="scientific">Coprinopsis cinerea (strain Okayama-7 / 130 / ATCC MYA-4618 / FGSC 9003)</name>
    <name type="common">Inky cap fungus</name>
    <name type="synonym">Hormographiella aspergillata</name>
    <dbReference type="NCBI Taxonomy" id="240176"/>
    <lineage>
        <taxon>Eukaryota</taxon>
        <taxon>Fungi</taxon>
        <taxon>Dikarya</taxon>
        <taxon>Basidiomycota</taxon>
        <taxon>Agaricomycotina</taxon>
        <taxon>Agaricomycetes</taxon>
        <taxon>Agaricomycetidae</taxon>
        <taxon>Agaricales</taxon>
        <taxon>Agaricineae</taxon>
        <taxon>Psathyrellaceae</taxon>
        <taxon>Coprinopsis</taxon>
    </lineage>
</organism>